<evidence type="ECO:0000313" key="1">
    <source>
        <dbReference type="EMBL" id="GME25211.1"/>
    </source>
</evidence>
<sequence>MRFLSLLSLLPFAAAAPLLAPRQGAELIPGKYIVVMKPDASQSAISQITDLWGDAVDHVYSIGTFKGVSGTLSQTLMTTIKNLGSVAYVEQDSVVRTLAVTQSGAPWGLGRISHREKGSTDYVYDESAGQGTCSYVIDTGIFTGHPDFGGRATFLKNFAGDNLDADGNGHGTHVAGTIGSNTYGVAKKTSLFAVKVLNSNGTGENSGVLAGISFAAQDAKDRESKGECAKGSVGNLSLGGIFSTATMEAVRAAVNAGLFLAVAAGNSGLPDILFSPANEKSACTVGATDKDDKMASFSNFGALVDVLAPGVDIKSTWNDGNTNTISGTSMATPHVAGLGAYLLGLEQRRDPAALCKRIQDLSTKNKISNPGLFTVNYIAFNGVSA</sequence>
<keyword evidence="2" id="KW-1185">Reference proteome</keyword>
<accession>A0ACB5RXN6</accession>
<organism evidence="1 2">
    <name type="scientific">Neofusicoccum parvum</name>
    <dbReference type="NCBI Taxonomy" id="310453"/>
    <lineage>
        <taxon>Eukaryota</taxon>
        <taxon>Fungi</taxon>
        <taxon>Dikarya</taxon>
        <taxon>Ascomycota</taxon>
        <taxon>Pezizomycotina</taxon>
        <taxon>Dothideomycetes</taxon>
        <taxon>Dothideomycetes incertae sedis</taxon>
        <taxon>Botryosphaeriales</taxon>
        <taxon>Botryosphaeriaceae</taxon>
        <taxon>Neofusicoccum</taxon>
    </lineage>
</organism>
<dbReference type="EMBL" id="BSXG01000018">
    <property type="protein sequence ID" value="GME25211.1"/>
    <property type="molecule type" value="Genomic_DNA"/>
</dbReference>
<protein>
    <submittedName>
        <fullName evidence="1">Uncharacterized protein</fullName>
    </submittedName>
</protein>
<dbReference type="Proteomes" id="UP001165186">
    <property type="component" value="Unassembled WGS sequence"/>
</dbReference>
<proteinExistence type="predicted"/>
<name>A0ACB5RXN6_9PEZI</name>
<gene>
    <name evidence="1" type="primary">g12727</name>
    <name evidence="1" type="ORF">NpPPO83_00012727</name>
</gene>
<reference evidence="1" key="1">
    <citation type="submission" date="2024-09" db="EMBL/GenBank/DDBJ databases">
        <title>Draft Genome Sequences of Neofusicoccum parvum.</title>
        <authorList>
            <person name="Ashida A."/>
            <person name="Camagna M."/>
            <person name="Tanaka A."/>
            <person name="Takemoto D."/>
        </authorList>
    </citation>
    <scope>NUCLEOTIDE SEQUENCE</scope>
    <source>
        <strain evidence="1">PPO83</strain>
    </source>
</reference>
<evidence type="ECO:0000313" key="2">
    <source>
        <dbReference type="Proteomes" id="UP001165186"/>
    </source>
</evidence>
<comment type="caution">
    <text evidence="1">The sequence shown here is derived from an EMBL/GenBank/DDBJ whole genome shotgun (WGS) entry which is preliminary data.</text>
</comment>